<evidence type="ECO:0000313" key="2">
    <source>
        <dbReference type="Proteomes" id="UP000305848"/>
    </source>
</evidence>
<sequence length="68" mass="7666">MSAIIKNIPVSSVHSSVVLGINTGKKLPSSNNIYNNYSAAASKKWVRQSSEKRFTMDWDMNKSELEFE</sequence>
<evidence type="ECO:0000313" key="1">
    <source>
        <dbReference type="EMBL" id="TKK67499.1"/>
    </source>
</evidence>
<keyword evidence="2" id="KW-1185">Reference proteome</keyword>
<comment type="caution">
    <text evidence="1">The sequence shown here is derived from an EMBL/GenBank/DDBJ whole genome shotgun (WGS) entry which is preliminary data.</text>
</comment>
<dbReference type="EMBL" id="SZQL01000011">
    <property type="protein sequence ID" value="TKK67499.1"/>
    <property type="molecule type" value="Genomic_DNA"/>
</dbReference>
<reference evidence="1 2" key="1">
    <citation type="submission" date="2019-05" db="EMBL/GenBank/DDBJ databases">
        <title>Panacibacter sp. strain 17mud1-8 Genome sequencing and assembly.</title>
        <authorList>
            <person name="Chhetri G."/>
        </authorList>
    </citation>
    <scope>NUCLEOTIDE SEQUENCE [LARGE SCALE GENOMIC DNA]</scope>
    <source>
        <strain evidence="1 2">17mud1-8</strain>
    </source>
</reference>
<gene>
    <name evidence="1" type="ORF">FC093_14520</name>
</gene>
<protein>
    <submittedName>
        <fullName evidence="1">Uncharacterized protein</fullName>
    </submittedName>
</protein>
<name>A0A4U3L011_9BACT</name>
<dbReference type="RefSeq" id="WP_137262516.1">
    <property type="nucleotide sequence ID" value="NZ_SZQL01000011.1"/>
</dbReference>
<proteinExistence type="predicted"/>
<dbReference type="AlphaFoldDB" id="A0A4U3L011"/>
<dbReference type="Proteomes" id="UP000305848">
    <property type="component" value="Unassembled WGS sequence"/>
</dbReference>
<accession>A0A4U3L011</accession>
<organism evidence="1 2">
    <name type="scientific">Ilyomonas limi</name>
    <dbReference type="NCBI Taxonomy" id="2575867"/>
    <lineage>
        <taxon>Bacteria</taxon>
        <taxon>Pseudomonadati</taxon>
        <taxon>Bacteroidota</taxon>
        <taxon>Chitinophagia</taxon>
        <taxon>Chitinophagales</taxon>
        <taxon>Chitinophagaceae</taxon>
        <taxon>Ilyomonas</taxon>
    </lineage>
</organism>